<dbReference type="EMBL" id="MIHC01000035">
    <property type="protein sequence ID" value="ODR04154.1"/>
    <property type="molecule type" value="Genomic_DNA"/>
</dbReference>
<keyword evidence="3" id="KW-0408">Iron</keyword>
<organism evidence="5 6">
    <name type="scientific">Mycobacterium sherrisii</name>
    <dbReference type="NCBI Taxonomy" id="243061"/>
    <lineage>
        <taxon>Bacteria</taxon>
        <taxon>Bacillati</taxon>
        <taxon>Actinomycetota</taxon>
        <taxon>Actinomycetes</taxon>
        <taxon>Mycobacteriales</taxon>
        <taxon>Mycobacteriaceae</taxon>
        <taxon>Mycobacterium</taxon>
        <taxon>Mycobacterium simiae complex</taxon>
    </lineage>
</organism>
<dbReference type="Pfam" id="PF03171">
    <property type="entry name" value="2OG-FeII_Oxy"/>
    <property type="match status" value="1"/>
</dbReference>
<accession>A0A1E3SPS2</accession>
<dbReference type="GO" id="GO:0046872">
    <property type="term" value="F:metal ion binding"/>
    <property type="evidence" value="ECO:0007669"/>
    <property type="project" value="UniProtKB-KW"/>
</dbReference>
<keyword evidence="6" id="KW-1185">Reference proteome</keyword>
<dbReference type="InterPro" id="IPR050231">
    <property type="entry name" value="Iron_ascorbate_oxido_reductase"/>
</dbReference>
<dbReference type="GO" id="GO:0016491">
    <property type="term" value="F:oxidoreductase activity"/>
    <property type="evidence" value="ECO:0007669"/>
    <property type="project" value="UniProtKB-KW"/>
</dbReference>
<dbReference type="AlphaFoldDB" id="A0A1E3SPS2"/>
<evidence type="ECO:0000259" key="4">
    <source>
        <dbReference type="PROSITE" id="PS51471"/>
    </source>
</evidence>
<dbReference type="PANTHER" id="PTHR47990">
    <property type="entry name" value="2-OXOGLUTARATE (2OG) AND FE(II)-DEPENDENT OXYGENASE SUPERFAMILY PROTEIN-RELATED"/>
    <property type="match status" value="1"/>
</dbReference>
<dbReference type="InterPro" id="IPR044861">
    <property type="entry name" value="IPNS-like_FE2OG_OXY"/>
</dbReference>
<keyword evidence="2" id="KW-0045">Antibiotic biosynthesis</keyword>
<evidence type="ECO:0000256" key="3">
    <source>
        <dbReference type="RuleBase" id="RU003682"/>
    </source>
</evidence>
<comment type="similarity">
    <text evidence="3">Belongs to the iron/ascorbate-dependent oxidoreductase family.</text>
</comment>
<feature type="domain" description="Fe2OG dioxygenase" evidence="4">
    <location>
        <begin position="173"/>
        <end position="271"/>
    </location>
</feature>
<evidence type="ECO:0000256" key="2">
    <source>
        <dbReference type="ARBA" id="ARBA00023194"/>
    </source>
</evidence>
<dbReference type="STRING" id="243061.AWC25_12620"/>
<evidence type="ECO:0000256" key="1">
    <source>
        <dbReference type="ARBA" id="ARBA00004792"/>
    </source>
</evidence>
<comment type="pathway">
    <text evidence="1">Antibiotic biosynthesis.</text>
</comment>
<dbReference type="SUPFAM" id="SSF51197">
    <property type="entry name" value="Clavaminate synthase-like"/>
    <property type="match status" value="1"/>
</dbReference>
<dbReference type="InterPro" id="IPR027443">
    <property type="entry name" value="IPNS-like_sf"/>
</dbReference>
<dbReference type="Gene3D" id="2.60.120.330">
    <property type="entry name" value="B-lactam Antibiotic, Isopenicillin N Synthase, Chain"/>
    <property type="match status" value="1"/>
</dbReference>
<dbReference type="InterPro" id="IPR005123">
    <property type="entry name" value="Oxoglu/Fe-dep_dioxygenase_dom"/>
</dbReference>
<dbReference type="RefSeq" id="WP_069401810.1">
    <property type="nucleotide sequence ID" value="NZ_JAYWKZ010000015.1"/>
</dbReference>
<dbReference type="PRINTS" id="PR00682">
    <property type="entry name" value="IPNSYNTHASE"/>
</dbReference>
<dbReference type="Pfam" id="PF14226">
    <property type="entry name" value="DIOX_N"/>
    <property type="match status" value="1"/>
</dbReference>
<proteinExistence type="inferred from homology"/>
<keyword evidence="3" id="KW-0479">Metal-binding</keyword>
<name>A0A1E3SPS2_9MYCO</name>
<sequence>MSAPTSFDAVPEIDISGLASADPSVKAAVAQQLGEAAHRVGFMYVSGSGVPDEVFDRMHGASQRFFDQSMDAKMSVYIGNSTNHRGYVPQGGEVFAGGTADKKEAYDCARHRPDRAGSTALSGPNQWPALPGFAEAVTEYYEAVFGAGRAIMRGFALYLSEPEDYFDRYLTDPPSQLRLIHYPVDETATDSPGIGAHTDYECITLLKATQPGLEVLNGAGQWIDVPPRPGCFVVNIGDMLELWTNGLFVATTHRVRKVVSERYSYPLFFNVDYDTLVEPMPKLCAPGQPTRGRLKAGDHLFAQTAQSFVYLRDRIEAGELALPAGSLALSSFGHPTPQS</sequence>
<dbReference type="GO" id="GO:0017000">
    <property type="term" value="P:antibiotic biosynthetic process"/>
    <property type="evidence" value="ECO:0007669"/>
    <property type="project" value="UniProtKB-KW"/>
</dbReference>
<dbReference type="Proteomes" id="UP000094224">
    <property type="component" value="Unassembled WGS sequence"/>
</dbReference>
<reference evidence="6" key="1">
    <citation type="submission" date="2016-09" db="EMBL/GenBank/DDBJ databases">
        <authorList>
            <person name="Greninger A.L."/>
            <person name="Jerome K.R."/>
            <person name="Mcnair B."/>
            <person name="Wallis C."/>
            <person name="Fang F."/>
        </authorList>
    </citation>
    <scope>NUCLEOTIDE SEQUENCE [LARGE SCALE GENOMIC DNA]</scope>
    <source>
        <strain evidence="6">BC1_M4</strain>
    </source>
</reference>
<evidence type="ECO:0000313" key="6">
    <source>
        <dbReference type="Proteomes" id="UP000094224"/>
    </source>
</evidence>
<dbReference type="PROSITE" id="PS51471">
    <property type="entry name" value="FE2OG_OXY"/>
    <property type="match status" value="1"/>
</dbReference>
<evidence type="ECO:0000313" key="5">
    <source>
        <dbReference type="EMBL" id="ODR04154.1"/>
    </source>
</evidence>
<keyword evidence="3" id="KW-0560">Oxidoreductase</keyword>
<protein>
    <submittedName>
        <fullName evidence="5">2OG-Fe(II) oxygenase</fullName>
    </submittedName>
</protein>
<comment type="caution">
    <text evidence="5">The sequence shown here is derived from an EMBL/GenBank/DDBJ whole genome shotgun (WGS) entry which is preliminary data.</text>
</comment>
<gene>
    <name evidence="5" type="ORF">BHQ21_18845</name>
</gene>
<dbReference type="InterPro" id="IPR026992">
    <property type="entry name" value="DIOX_N"/>
</dbReference>